<feature type="compositionally biased region" description="Low complexity" evidence="3">
    <location>
        <begin position="1022"/>
        <end position="1039"/>
    </location>
</feature>
<accession>A0A8J4CFJ7</accession>
<protein>
    <submittedName>
        <fullName evidence="4">Uncharacterized protein</fullName>
    </submittedName>
</protein>
<dbReference type="InterPro" id="IPR032675">
    <property type="entry name" value="LRR_dom_sf"/>
</dbReference>
<dbReference type="InterPro" id="IPR052201">
    <property type="entry name" value="LRR-containing_regulator"/>
</dbReference>
<evidence type="ECO:0000313" key="5">
    <source>
        <dbReference type="Proteomes" id="UP000722791"/>
    </source>
</evidence>
<dbReference type="PANTHER" id="PTHR24111:SF0">
    <property type="entry name" value="LEUCINE-RICH REPEAT-CONTAINING PROTEIN"/>
    <property type="match status" value="1"/>
</dbReference>
<dbReference type="Gene3D" id="3.80.10.10">
    <property type="entry name" value="Ribonuclease Inhibitor"/>
    <property type="match status" value="1"/>
</dbReference>
<dbReference type="PANTHER" id="PTHR24111">
    <property type="entry name" value="LEUCINE-RICH REPEAT-CONTAINING PROTEIN 34"/>
    <property type="match status" value="1"/>
</dbReference>
<feature type="compositionally biased region" description="Basic and acidic residues" evidence="3">
    <location>
        <begin position="957"/>
        <end position="970"/>
    </location>
</feature>
<evidence type="ECO:0000256" key="3">
    <source>
        <dbReference type="SAM" id="MobiDB-lite"/>
    </source>
</evidence>
<feature type="region of interest" description="Disordered" evidence="3">
    <location>
        <begin position="919"/>
        <end position="940"/>
    </location>
</feature>
<proteinExistence type="predicted"/>
<evidence type="ECO:0000256" key="2">
    <source>
        <dbReference type="ARBA" id="ARBA00022737"/>
    </source>
</evidence>
<name>A0A8J4CFJ7_9CHLO</name>
<dbReference type="SUPFAM" id="SSF52047">
    <property type="entry name" value="RNI-like"/>
    <property type="match status" value="1"/>
</dbReference>
<feature type="region of interest" description="Disordered" evidence="3">
    <location>
        <begin position="1019"/>
        <end position="1100"/>
    </location>
</feature>
<feature type="compositionally biased region" description="Low complexity" evidence="3">
    <location>
        <begin position="462"/>
        <end position="474"/>
    </location>
</feature>
<feature type="compositionally biased region" description="Polar residues" evidence="3">
    <location>
        <begin position="839"/>
        <end position="876"/>
    </location>
</feature>
<dbReference type="OrthoDB" id="120976at2759"/>
<feature type="region of interest" description="Disordered" evidence="3">
    <location>
        <begin position="1141"/>
        <end position="1180"/>
    </location>
</feature>
<comment type="subcellular location">
    <subcellularLocation>
        <location evidence="1">Cytoplasm</location>
        <location evidence="1">Cytoskeleton</location>
        <location evidence="1">Cilium axoneme</location>
    </subcellularLocation>
</comment>
<feature type="compositionally biased region" description="Polar residues" evidence="3">
    <location>
        <begin position="1058"/>
        <end position="1067"/>
    </location>
</feature>
<gene>
    <name evidence="4" type="ORF">Vretimale_6701</name>
</gene>
<feature type="region of interest" description="Disordered" evidence="3">
    <location>
        <begin position="957"/>
        <end position="979"/>
    </location>
</feature>
<reference evidence="4" key="1">
    <citation type="journal article" date="2021" name="Proc. Natl. Acad. Sci. U.S.A.">
        <title>Three genomes in the algal genus Volvox reveal the fate of a haploid sex-determining region after a transition to homothallism.</title>
        <authorList>
            <person name="Yamamoto K."/>
            <person name="Hamaji T."/>
            <person name="Kawai-Toyooka H."/>
            <person name="Matsuzaki R."/>
            <person name="Takahashi F."/>
            <person name="Nishimura Y."/>
            <person name="Kawachi M."/>
            <person name="Noguchi H."/>
            <person name="Minakuchi Y."/>
            <person name="Umen J.G."/>
            <person name="Toyoda A."/>
            <person name="Nozaki H."/>
        </authorList>
    </citation>
    <scope>NUCLEOTIDE SEQUENCE</scope>
    <source>
        <strain evidence="4">NIES-3785</strain>
    </source>
</reference>
<dbReference type="SMART" id="SM00368">
    <property type="entry name" value="LRR_RI"/>
    <property type="match status" value="2"/>
</dbReference>
<evidence type="ECO:0000313" key="4">
    <source>
        <dbReference type="EMBL" id="GIM01995.1"/>
    </source>
</evidence>
<dbReference type="GO" id="GO:0005930">
    <property type="term" value="C:axoneme"/>
    <property type="evidence" value="ECO:0007669"/>
    <property type="project" value="UniProtKB-SubCell"/>
</dbReference>
<dbReference type="Proteomes" id="UP000722791">
    <property type="component" value="Unassembled WGS sequence"/>
</dbReference>
<organism evidence="4 5">
    <name type="scientific">Volvox reticuliferus</name>
    <dbReference type="NCBI Taxonomy" id="1737510"/>
    <lineage>
        <taxon>Eukaryota</taxon>
        <taxon>Viridiplantae</taxon>
        <taxon>Chlorophyta</taxon>
        <taxon>core chlorophytes</taxon>
        <taxon>Chlorophyceae</taxon>
        <taxon>CS clade</taxon>
        <taxon>Chlamydomonadales</taxon>
        <taxon>Volvocaceae</taxon>
        <taxon>Volvox</taxon>
    </lineage>
</organism>
<sequence length="1310" mass="134210">MDRLLEVLTGLAPLPPTRFVGHEGPIDDESWTRLLEALRHNREAVGVRLRGCGLSCTRASQLAEALATNTGLEVLELPDNSIGERGVQAMIETLRLSNCTLKSIDLSGNPCCEDAAHALLELDGLLKRNRVIKKLPKTPAGGSSLSMCGSLASKSAHHTPGNTLPTPQLSQAFLATTGLTSNGFSFELEQRLQHLEEAEATIRSELEHVRSFSSQSEVWQKKIDAAGQQIAAILSLVDSRNLTLEARLQTMEHWRASAEQAWAGQSKVLEDMAGQLLGLMRRVQALEALLGWADVSNGRASSIAVSVRSSAGPVNLEAALSSAEAPNAFALWQEMTDLRERLAKLEAAPANAAQAKASCEECPQRTIVEQQQQEARAAEDKEANVATQHGPRPVAGNGAGDAIISCGQQHAIHGDSRAACDATGAPSSAETGRREPTLSASVSELSSVDNLSPALRTHDPDATGSTTTGPSASPVPMSKKHGGGSSSRPWWKKQQSQTARNTGSLQDRRGVGVKPLQVPSSPILWHVNTFAVSPGSCAITPTRERASMFETVKAQPLPTGAMPSGNGSHGGVDMHDIVDEQVDSGECSGFVMYAAVPPRMQGMAHTACSSAAQRYTPSPSDPRDSVEISTHLRAPAPEVNKAMNGGIEDASADAAAAVAAACHEVPMLWSVITPGKPGPAHDPPDTPRGSTFSVDADTVSLSVVMAGSAARPRAPAVATTDFSPLAYAVSTKDPVEPEIEWSIGCPPGDRAKQLLDGAVPELGSAALAASSSSIHVAKDGCDSDATEVLGTGEALPRSPRIEAGVEVQTTVQSIDASGVTVRAWAASLSAEASAPAPPVTSTGNLTPTSKTCPTASPTVSASNVRQGQQHYMSSPLCSVAPRRTAAPRASRSGTDAHHRSIAHDVKAAAGTSAAAAVLSPGRHEGHGNASRPPHAPPHHQQAATVAAAGVAVSVSSRPRDLAGHEKEHGVQPRATSSSVISARELAVPLSTEDVAGAGVASSAGAGLKGNAHLQSLRSGACTAPGGHPPHSAGPHTTAAVCPGQSAGHVSGPGRASLQAHSARSFSSHRGETGVGASAKPGGAGAGHRITKSGVGSLHRPNATAATGAMTVGASINMSRSASSSTSFAAPTVAAAIADQSVRHGSSLRARRTEGGASMDAGPISSHSVAADPPEAEDSQGQDVVFTGPVVTAYVQAVELVARKASQSDGGVSGGNGHDAGQGLREICKEHSTCSLDTGEAAAAAAQGGSDGAAAAVFQQPQHSSRGYRPGARTLVPGAAANIAGPHLKGVPARMSIRNVTSVAGATKRWM</sequence>
<feature type="region of interest" description="Disordered" evidence="3">
    <location>
        <begin position="370"/>
        <end position="401"/>
    </location>
</feature>
<dbReference type="EMBL" id="BNCQ01000010">
    <property type="protein sequence ID" value="GIM01995.1"/>
    <property type="molecule type" value="Genomic_DNA"/>
</dbReference>
<feature type="region of interest" description="Disordered" evidence="3">
    <location>
        <begin position="830"/>
        <end position="900"/>
    </location>
</feature>
<feature type="compositionally biased region" description="Low complexity" evidence="3">
    <location>
        <begin position="880"/>
        <end position="892"/>
    </location>
</feature>
<comment type="caution">
    <text evidence="4">The sequence shown here is derived from an EMBL/GenBank/DDBJ whole genome shotgun (WGS) entry which is preliminary data.</text>
</comment>
<feature type="region of interest" description="Disordered" evidence="3">
    <location>
        <begin position="417"/>
        <end position="513"/>
    </location>
</feature>
<evidence type="ECO:0000256" key="1">
    <source>
        <dbReference type="ARBA" id="ARBA00004430"/>
    </source>
</evidence>
<keyword evidence="2" id="KW-0677">Repeat</keyword>
<feature type="compositionally biased region" description="Polar residues" evidence="3">
    <location>
        <begin position="493"/>
        <end position="505"/>
    </location>
</feature>
<feature type="compositionally biased region" description="Polar residues" evidence="3">
    <location>
        <begin position="438"/>
        <end position="450"/>
    </location>
</feature>